<keyword evidence="16" id="KW-1185">Reference proteome</keyword>
<dbReference type="InterPro" id="IPR013825">
    <property type="entry name" value="Topo_IA_cen_sub2"/>
</dbReference>
<feature type="domain" description="Toprim" evidence="13">
    <location>
        <begin position="3"/>
        <end position="137"/>
    </location>
</feature>
<evidence type="ECO:0000256" key="4">
    <source>
        <dbReference type="ARBA" id="ARBA00022723"/>
    </source>
</evidence>
<dbReference type="InterPro" id="IPR013824">
    <property type="entry name" value="Topo_IA_cen_sub1"/>
</dbReference>
<dbReference type="CDD" id="cd03362">
    <property type="entry name" value="TOPRIM_TopoIA_TopoIII"/>
    <property type="match status" value="1"/>
</dbReference>
<dbReference type="Proteomes" id="UP001168167">
    <property type="component" value="Unassembled WGS sequence"/>
</dbReference>
<evidence type="ECO:0000256" key="5">
    <source>
        <dbReference type="ARBA" id="ARBA00022842"/>
    </source>
</evidence>
<dbReference type="PANTHER" id="PTHR11390">
    <property type="entry name" value="PROKARYOTIC DNA TOPOISOMERASE"/>
    <property type="match status" value="1"/>
</dbReference>
<protein>
    <recommendedName>
        <fullName evidence="3">DNA topoisomerase</fullName>
        <ecNumber evidence="3">5.6.2.1</ecNumber>
    </recommendedName>
    <alternativeName>
        <fullName evidence="12">Omega-protein</fullName>
    </alternativeName>
    <alternativeName>
        <fullName evidence="11">Relaxing enzyme</fullName>
    </alternativeName>
    <alternativeName>
        <fullName evidence="9">Swivelase</fullName>
    </alternativeName>
    <alternativeName>
        <fullName evidence="10">Untwisting enzyme</fullName>
    </alternativeName>
</protein>
<comment type="catalytic activity">
    <reaction evidence="1">
        <text>ATP-independent breakage of single-stranded DNA, followed by passage and rejoining.</text>
        <dbReference type="EC" id="5.6.2.1"/>
    </reaction>
</comment>
<keyword evidence="7" id="KW-0238">DNA-binding</keyword>
<evidence type="ECO:0000313" key="15">
    <source>
        <dbReference type="EMBL" id="MDM5146906.1"/>
    </source>
</evidence>
<dbReference type="PROSITE" id="PS50880">
    <property type="entry name" value="TOPRIM"/>
    <property type="match status" value="1"/>
</dbReference>
<dbReference type="SMART" id="SM00437">
    <property type="entry name" value="TOP1Ac"/>
    <property type="match status" value="1"/>
</dbReference>
<dbReference type="PROSITE" id="PS52039">
    <property type="entry name" value="TOPO_IA_2"/>
    <property type="match status" value="1"/>
</dbReference>
<dbReference type="Pfam" id="PF13342">
    <property type="entry name" value="Toprim_Crpt"/>
    <property type="match status" value="2"/>
</dbReference>
<evidence type="ECO:0000256" key="9">
    <source>
        <dbReference type="ARBA" id="ARBA00030003"/>
    </source>
</evidence>
<dbReference type="InterPro" id="IPR006171">
    <property type="entry name" value="TOPRIM_dom"/>
</dbReference>
<keyword evidence="8 15" id="KW-0413">Isomerase</keyword>
<dbReference type="InterPro" id="IPR003602">
    <property type="entry name" value="Topo_IA_DNA-bd_dom"/>
</dbReference>
<name>A0ABT7QJK3_9GAMM</name>
<dbReference type="PRINTS" id="PR00417">
    <property type="entry name" value="PRTPISMRASEI"/>
</dbReference>
<dbReference type="SUPFAM" id="SSF56712">
    <property type="entry name" value="Prokaryotic type I DNA topoisomerase"/>
    <property type="match status" value="1"/>
</dbReference>
<dbReference type="EMBL" id="JANQAO010000001">
    <property type="protein sequence ID" value="MDM5146906.1"/>
    <property type="molecule type" value="Genomic_DNA"/>
</dbReference>
<dbReference type="Pfam" id="PF01751">
    <property type="entry name" value="Toprim"/>
    <property type="match status" value="1"/>
</dbReference>
<dbReference type="InterPro" id="IPR000380">
    <property type="entry name" value="Topo_IA"/>
</dbReference>
<evidence type="ECO:0000259" key="14">
    <source>
        <dbReference type="PROSITE" id="PS52039"/>
    </source>
</evidence>
<dbReference type="PANTHER" id="PTHR11390:SF21">
    <property type="entry name" value="DNA TOPOISOMERASE 3-ALPHA"/>
    <property type="match status" value="1"/>
</dbReference>
<evidence type="ECO:0000256" key="2">
    <source>
        <dbReference type="ARBA" id="ARBA00009446"/>
    </source>
</evidence>
<evidence type="ECO:0000313" key="16">
    <source>
        <dbReference type="Proteomes" id="UP001168167"/>
    </source>
</evidence>
<dbReference type="InterPro" id="IPR023406">
    <property type="entry name" value="Topo_IA_AS"/>
</dbReference>
<sequence length="830" mass="92897">MSKTLIIAEKPSVAGDIARALGGMTRQKDFYENESYVVSSAVGHLLELVAPEKFEVKRGKWSLPNLPVLPDYFDLAPIKTGAARLQVIKKLYKRADVTEIVNACDAGREGELIFYNLMRHLNGKHNKKPVRRLWLSSMTPTAIRAGFDKLQDDADMVPLQRAAVCRSEADWLVGINSTRAMTALHSVGGGFMLTTVGRVQTPTLAIIVEREQQRVAFESRDYWEVNAQFSVAAGEYEGRWLNVGPPQAGKDDEKRLERIFDGERAQQIVAECEGGSGKIVEKKKPSSESPPALFDLTSLQREANARFGLSARATLGAAQALYERHKMITYPRTDSKVLPSDYPAVVNKTLQSLSTEAETGVFAQKILDKQWVNGGNKRIFNDAKVSDHFAIVPTGVLPKDSLKDIERKVYQAILRRFLSVFYPPTRYEVTERRTTVGTHVFETKGRILLDSGWREAAGQLPKDAIITAVTAEETATVVGIESEKKRTVPPPRYSEATLLSAMEGAGKFVEDEELREAMRERGIGTPATRAAIIEGLVRERYLIRDGRELVPTPKAQSLLRLLRALKVEDLTLPAMTGDWEYKLRRMERADFDHEQFMKEIRKLTTRIVDAAKACGEVEKLAGDYATLQSPCPSCGGTVRESHRRFSCQSCEFFLWKAVAGREFSVAEVEELLSKRETVELEGFRSKMGREFSAPMFLRKDDDGNWKAIFDFDNNGGKELTAADLQDKETVGACPKCTASVRDVGVYVCKRKVDDGTCDFSFPRRILQRELLPAEMQKLLADGQTDFLDGFISKKNRRPFKARLKINKEDKSGALTFDFPPRAAKKTAAKK</sequence>
<evidence type="ECO:0000256" key="7">
    <source>
        <dbReference type="ARBA" id="ARBA00023125"/>
    </source>
</evidence>
<dbReference type="NCBIfam" id="TIGR01056">
    <property type="entry name" value="topB"/>
    <property type="match status" value="1"/>
</dbReference>
<dbReference type="Gene3D" id="3.40.50.140">
    <property type="match status" value="1"/>
</dbReference>
<dbReference type="CDD" id="cd00186">
    <property type="entry name" value="TOP1Ac"/>
    <property type="match status" value="1"/>
</dbReference>
<dbReference type="InterPro" id="IPR013826">
    <property type="entry name" value="Topo_IA_cen_sub3"/>
</dbReference>
<gene>
    <name evidence="15" type="ORF">NQX30_00695</name>
</gene>
<evidence type="ECO:0000256" key="10">
    <source>
        <dbReference type="ARBA" id="ARBA00031985"/>
    </source>
</evidence>
<evidence type="ECO:0000256" key="1">
    <source>
        <dbReference type="ARBA" id="ARBA00000213"/>
    </source>
</evidence>
<dbReference type="Gene3D" id="1.10.460.10">
    <property type="entry name" value="Topoisomerase I, domain 2"/>
    <property type="match status" value="1"/>
</dbReference>
<dbReference type="Gene3D" id="1.10.290.10">
    <property type="entry name" value="Topoisomerase I, domain 4"/>
    <property type="match status" value="1"/>
</dbReference>
<evidence type="ECO:0000256" key="3">
    <source>
        <dbReference type="ARBA" id="ARBA00012891"/>
    </source>
</evidence>
<dbReference type="EC" id="5.6.2.1" evidence="3"/>
<dbReference type="SMART" id="SM00436">
    <property type="entry name" value="TOP1Bc"/>
    <property type="match status" value="1"/>
</dbReference>
<dbReference type="PROSITE" id="PS00396">
    <property type="entry name" value="TOPO_IA_1"/>
    <property type="match status" value="1"/>
</dbReference>
<keyword evidence="4" id="KW-0479">Metal-binding</keyword>
<keyword evidence="5" id="KW-0460">Magnesium</keyword>
<dbReference type="GO" id="GO:0003917">
    <property type="term" value="F:DNA topoisomerase type I (single strand cut, ATP-independent) activity"/>
    <property type="evidence" value="ECO:0007669"/>
    <property type="project" value="UniProtKB-EC"/>
</dbReference>
<dbReference type="InterPro" id="IPR034144">
    <property type="entry name" value="TOPRIM_TopoIII"/>
</dbReference>
<evidence type="ECO:0000259" key="13">
    <source>
        <dbReference type="PROSITE" id="PS50880"/>
    </source>
</evidence>
<dbReference type="InterPro" id="IPR023405">
    <property type="entry name" value="Topo_IA_core_domain"/>
</dbReference>
<accession>A0ABT7QJK3</accession>
<evidence type="ECO:0000256" key="6">
    <source>
        <dbReference type="ARBA" id="ARBA00023029"/>
    </source>
</evidence>
<evidence type="ECO:0000256" key="8">
    <source>
        <dbReference type="ARBA" id="ARBA00023235"/>
    </source>
</evidence>
<dbReference type="Pfam" id="PF01131">
    <property type="entry name" value="Topoisom_bac"/>
    <property type="match status" value="1"/>
</dbReference>
<dbReference type="SMART" id="SM00493">
    <property type="entry name" value="TOPRIM"/>
    <property type="match status" value="1"/>
</dbReference>
<reference evidence="15" key="2">
    <citation type="journal article" date="2023" name="Microbiome">
        <title>Synthase-selected sorting approach identifies a beta-lactone synthase in a nudibranch symbiotic bacterium.</title>
        <authorList>
            <person name="Dzunkova M."/>
            <person name="La Clair J.J."/>
            <person name="Tyml T."/>
            <person name="Doud D."/>
            <person name="Schulz F."/>
            <person name="Piquer-Esteban S."/>
            <person name="Porcel Sanchis D."/>
            <person name="Osborn A."/>
            <person name="Robinson D."/>
            <person name="Louie K.B."/>
            <person name="Bowen B.P."/>
            <person name="Bowers R.M."/>
            <person name="Lee J."/>
            <person name="Arnau V."/>
            <person name="Diaz-Villanueva W."/>
            <person name="Stepanauskas R."/>
            <person name="Gosliner T."/>
            <person name="Date S.V."/>
            <person name="Northen T.R."/>
            <person name="Cheng J.F."/>
            <person name="Burkart M.D."/>
            <person name="Woyke T."/>
        </authorList>
    </citation>
    <scope>NUCLEOTIDE SEQUENCE</scope>
    <source>
        <strain evidence="15">Df01</strain>
    </source>
</reference>
<dbReference type="Gene3D" id="2.70.20.10">
    <property type="entry name" value="Topoisomerase I, domain 3"/>
    <property type="match status" value="1"/>
</dbReference>
<evidence type="ECO:0000256" key="11">
    <source>
        <dbReference type="ARBA" id="ARBA00032235"/>
    </source>
</evidence>
<dbReference type="InterPro" id="IPR005738">
    <property type="entry name" value="TopoIII"/>
</dbReference>
<dbReference type="InterPro" id="IPR013497">
    <property type="entry name" value="Topo_IA_cen"/>
</dbReference>
<reference evidence="15" key="1">
    <citation type="submission" date="2022-08" db="EMBL/GenBank/DDBJ databases">
        <authorList>
            <person name="Dzunkova M."/>
            <person name="La Clair J."/>
            <person name="Tyml T."/>
            <person name="Doud D."/>
            <person name="Schulz F."/>
            <person name="Piquer S."/>
            <person name="Porcel Sanchis D."/>
            <person name="Osborn A."/>
            <person name="Robinson D."/>
            <person name="Louie K.B."/>
            <person name="Bowen B.P."/>
            <person name="Bowers R."/>
            <person name="Lee J."/>
            <person name="Arnau Llombart V."/>
            <person name="Diaz Villanueva W."/>
            <person name="Gosliner T."/>
            <person name="Northen T."/>
            <person name="Cheng J.-F."/>
            <person name="Burkart M.D."/>
            <person name="Woyke T."/>
        </authorList>
    </citation>
    <scope>NUCLEOTIDE SEQUENCE</scope>
    <source>
        <strain evidence="15">Df01</strain>
    </source>
</reference>
<dbReference type="InterPro" id="IPR025589">
    <property type="entry name" value="Toprim_C_rpt"/>
</dbReference>
<evidence type="ECO:0000256" key="12">
    <source>
        <dbReference type="ARBA" id="ARBA00032877"/>
    </source>
</evidence>
<dbReference type="InterPro" id="IPR003601">
    <property type="entry name" value="Topo_IA_2"/>
</dbReference>
<proteinExistence type="inferred from homology"/>
<organism evidence="15 16">
    <name type="scientific">Candidatus Doriopsillibacter californiensis</name>
    <dbReference type="NCBI Taxonomy" id="2970740"/>
    <lineage>
        <taxon>Bacteria</taxon>
        <taxon>Pseudomonadati</taxon>
        <taxon>Pseudomonadota</taxon>
        <taxon>Gammaproteobacteria</taxon>
        <taxon>Candidatus Tethybacterales</taxon>
        <taxon>Candidatus Persebacteraceae</taxon>
        <taxon>Candidatus Doriopsillibacter</taxon>
    </lineage>
</organism>
<keyword evidence="6" id="KW-0799">Topoisomerase</keyword>
<feature type="domain" description="Topo IA-type catalytic" evidence="14">
    <location>
        <begin position="156"/>
        <end position="608"/>
    </location>
</feature>
<comment type="caution">
    <text evidence="15">The sequence shown here is derived from an EMBL/GenBank/DDBJ whole genome shotgun (WGS) entry which is preliminary data.</text>
</comment>
<dbReference type="NCBIfam" id="NF005829">
    <property type="entry name" value="PRK07726.1"/>
    <property type="match status" value="1"/>
</dbReference>
<dbReference type="NCBIfam" id="NF006032">
    <property type="entry name" value="PRK08173.1"/>
    <property type="match status" value="1"/>
</dbReference>
<comment type="similarity">
    <text evidence="2">Belongs to the type IA topoisomerase family.</text>
</comment>